<dbReference type="GO" id="GO:0016020">
    <property type="term" value="C:membrane"/>
    <property type="evidence" value="ECO:0007669"/>
    <property type="project" value="InterPro"/>
</dbReference>
<gene>
    <name evidence="1" type="ORF">GGX14DRAFT_665477</name>
</gene>
<dbReference type="InterPro" id="IPR034804">
    <property type="entry name" value="SQR/QFR_C/D"/>
</dbReference>
<keyword evidence="2" id="KW-1185">Reference proteome</keyword>
<organism evidence="1 2">
    <name type="scientific">Mycena pura</name>
    <dbReference type="NCBI Taxonomy" id="153505"/>
    <lineage>
        <taxon>Eukaryota</taxon>
        <taxon>Fungi</taxon>
        <taxon>Dikarya</taxon>
        <taxon>Basidiomycota</taxon>
        <taxon>Agaricomycotina</taxon>
        <taxon>Agaricomycetes</taxon>
        <taxon>Agaricomycetidae</taxon>
        <taxon>Agaricales</taxon>
        <taxon>Marasmiineae</taxon>
        <taxon>Mycenaceae</taxon>
        <taxon>Mycena</taxon>
    </lineage>
</organism>
<evidence type="ECO:0000313" key="2">
    <source>
        <dbReference type="Proteomes" id="UP001219525"/>
    </source>
</evidence>
<dbReference type="Gene3D" id="1.20.1300.10">
    <property type="entry name" value="Fumarate reductase/succinate dehydrogenase, transmembrane subunit"/>
    <property type="match status" value="1"/>
</dbReference>
<dbReference type="Pfam" id="PF05328">
    <property type="entry name" value="CybS"/>
    <property type="match status" value="1"/>
</dbReference>
<proteinExistence type="predicted"/>
<sequence length="133" mass="14631">MSPGGLASPILSQMFAMHTAEMCLRNTVNDPTSFLTPSRMHGSHHWSCKRLLSASLIPLTGAALTFVPNVPEGAFRASLRAQSHGGSASQSQFDECLWTTSIRKYRIALRTATVGVLTEDRFTELMYHIQSMC</sequence>
<dbReference type="EMBL" id="JARJCW010000071">
    <property type="protein sequence ID" value="KAJ7198860.1"/>
    <property type="molecule type" value="Genomic_DNA"/>
</dbReference>
<accession>A0AAD6V3N2</accession>
<protein>
    <submittedName>
        <fullName evidence="1">Uncharacterized protein</fullName>
    </submittedName>
</protein>
<comment type="caution">
    <text evidence="1">The sequence shown here is derived from an EMBL/GenBank/DDBJ whole genome shotgun (WGS) entry which is preliminary data.</text>
</comment>
<name>A0AAD6V3N2_9AGAR</name>
<dbReference type="Proteomes" id="UP001219525">
    <property type="component" value="Unassembled WGS sequence"/>
</dbReference>
<reference evidence="1" key="1">
    <citation type="submission" date="2023-03" db="EMBL/GenBank/DDBJ databases">
        <title>Massive genome expansion in bonnet fungi (Mycena s.s.) driven by repeated elements and novel gene families across ecological guilds.</title>
        <authorList>
            <consortium name="Lawrence Berkeley National Laboratory"/>
            <person name="Harder C.B."/>
            <person name="Miyauchi S."/>
            <person name="Viragh M."/>
            <person name="Kuo A."/>
            <person name="Thoen E."/>
            <person name="Andreopoulos B."/>
            <person name="Lu D."/>
            <person name="Skrede I."/>
            <person name="Drula E."/>
            <person name="Henrissat B."/>
            <person name="Morin E."/>
            <person name="Kohler A."/>
            <person name="Barry K."/>
            <person name="LaButti K."/>
            <person name="Morin E."/>
            <person name="Salamov A."/>
            <person name="Lipzen A."/>
            <person name="Mereny Z."/>
            <person name="Hegedus B."/>
            <person name="Baldrian P."/>
            <person name="Stursova M."/>
            <person name="Weitz H."/>
            <person name="Taylor A."/>
            <person name="Grigoriev I.V."/>
            <person name="Nagy L.G."/>
            <person name="Martin F."/>
            <person name="Kauserud H."/>
        </authorList>
    </citation>
    <scope>NUCLEOTIDE SEQUENCE</scope>
    <source>
        <strain evidence="1">9144</strain>
    </source>
</reference>
<dbReference type="AlphaFoldDB" id="A0AAD6V3N2"/>
<evidence type="ECO:0000313" key="1">
    <source>
        <dbReference type="EMBL" id="KAJ7198860.1"/>
    </source>
</evidence>